<dbReference type="GO" id="GO:0051916">
    <property type="term" value="F:granulocyte colony-stimulating factor binding"/>
    <property type="evidence" value="ECO:0007669"/>
    <property type="project" value="Ensembl"/>
</dbReference>
<keyword evidence="8 17" id="KW-0297">G-protein coupled receptor</keyword>
<dbReference type="Proteomes" id="UP000018468">
    <property type="component" value="Linkage group LG12"/>
</dbReference>
<evidence type="ECO:0000256" key="2">
    <source>
        <dbReference type="ARBA" id="ARBA00020033"/>
    </source>
</evidence>
<dbReference type="OrthoDB" id="9946013at2759"/>
<dbReference type="STRING" id="7918.ENSLOCP00000021939"/>
<dbReference type="GO" id="GO:0019957">
    <property type="term" value="F:C-C chemokine binding"/>
    <property type="evidence" value="ECO:0000318"/>
    <property type="project" value="GO_Central"/>
</dbReference>
<dbReference type="OMA" id="GNQTTKW"/>
<dbReference type="GeneID" id="102692498"/>
<keyword evidence="4" id="KW-0145">Chemotaxis</keyword>
<evidence type="ECO:0000256" key="9">
    <source>
        <dbReference type="ARBA" id="ARBA00023136"/>
    </source>
</evidence>
<evidence type="ECO:0000256" key="4">
    <source>
        <dbReference type="ARBA" id="ARBA00022500"/>
    </source>
</evidence>
<dbReference type="CDD" id="cd15178">
    <property type="entry name" value="7tmA_CXCR1_2"/>
    <property type="match status" value="1"/>
</dbReference>
<evidence type="ECO:0000256" key="8">
    <source>
        <dbReference type="ARBA" id="ARBA00023040"/>
    </source>
</evidence>
<evidence type="ECO:0000256" key="11">
    <source>
        <dbReference type="ARBA" id="ARBA00023170"/>
    </source>
</evidence>
<feature type="transmembrane region" description="Helical" evidence="18">
    <location>
        <begin position="124"/>
        <end position="142"/>
    </location>
</feature>
<evidence type="ECO:0000256" key="17">
    <source>
        <dbReference type="RuleBase" id="RU000688"/>
    </source>
</evidence>
<feature type="domain" description="G-protein coupled receptors family 1 profile" evidence="19">
    <location>
        <begin position="59"/>
        <end position="310"/>
    </location>
</feature>
<keyword evidence="7 18" id="KW-1133">Transmembrane helix</keyword>
<dbReference type="Gene3D" id="1.20.1070.10">
    <property type="entry name" value="Rhodopsin 7-helix transmembrane proteins"/>
    <property type="match status" value="1"/>
</dbReference>
<dbReference type="InterPro" id="IPR017452">
    <property type="entry name" value="GPCR_Rhodpsn_7TM"/>
</dbReference>
<evidence type="ECO:0000256" key="12">
    <source>
        <dbReference type="ARBA" id="ARBA00023180"/>
    </source>
</evidence>
<feature type="transmembrane region" description="Helical" evidence="18">
    <location>
        <begin position="154"/>
        <end position="177"/>
    </location>
</feature>
<reference evidence="20" key="2">
    <citation type="submission" date="2025-08" db="UniProtKB">
        <authorList>
            <consortium name="Ensembl"/>
        </authorList>
    </citation>
    <scope>IDENTIFICATION</scope>
</reference>
<dbReference type="Pfam" id="PF00001">
    <property type="entry name" value="7tm_1"/>
    <property type="match status" value="1"/>
</dbReference>
<evidence type="ECO:0000256" key="13">
    <source>
        <dbReference type="ARBA" id="ARBA00023224"/>
    </source>
</evidence>
<feature type="transmembrane region" description="Helical" evidence="18">
    <location>
        <begin position="294"/>
        <end position="313"/>
    </location>
</feature>
<dbReference type="InterPro" id="IPR050119">
    <property type="entry name" value="CCR1-9-like"/>
</dbReference>
<dbReference type="GO" id="GO:0042742">
    <property type="term" value="P:defense response to bacterium"/>
    <property type="evidence" value="ECO:0007669"/>
    <property type="project" value="Ensembl"/>
</dbReference>
<accession>W5NMT0</accession>
<dbReference type="PROSITE" id="PS00237">
    <property type="entry name" value="G_PROTEIN_RECEP_F1_1"/>
    <property type="match status" value="1"/>
</dbReference>
<dbReference type="FunCoup" id="W5NMT0">
    <property type="interactions" value="615"/>
</dbReference>
<sequence>MTFLNLTDLDFSDFNYSYDENSTFDFDLSSSPCSQSFFALNGAILVSIYTFVFLLSLLGNILVIYVICCMEKQKSSTEIYLLNLAISDLFFALTLPFWAVYVYSEWIFGDFMCKLVSVMQEANFYSGILLLACISIDRYLVIVRATQAFTKKRLLVRTLCIGVWLMAALLSVPFLIYRQAFYSMSYNRTVCYEYSSAEELYKWKVVIRFLRHTVGFFIPLVIMVFCYGFTMKTLFQTRSGQKHRVMRVIFAVVLAFVICSLPYNVTLFVDTLMRGKVITETCSLQNQIDVTIQVTQILAFMHCCINPILYAFIGQKFRNSFFTALFRHGFISKKILSTYRRDSSHYSTSGNTSTTL</sequence>
<evidence type="ECO:0000256" key="5">
    <source>
        <dbReference type="ARBA" id="ARBA00022553"/>
    </source>
</evidence>
<dbReference type="GO" id="GO:0006955">
    <property type="term" value="P:immune response"/>
    <property type="evidence" value="ECO:0000318"/>
    <property type="project" value="GO_Central"/>
</dbReference>
<evidence type="ECO:0000256" key="16">
    <source>
        <dbReference type="ARBA" id="ARBA00034130"/>
    </source>
</evidence>
<evidence type="ECO:0000313" key="20">
    <source>
        <dbReference type="Ensembl" id="ENSLOCP00000021939.1"/>
    </source>
</evidence>
<comment type="subcellular location">
    <subcellularLocation>
        <location evidence="1">Cell membrane</location>
        <topology evidence="1">Multi-pass membrane protein</topology>
    </subcellularLocation>
</comment>
<evidence type="ECO:0000256" key="3">
    <source>
        <dbReference type="ARBA" id="ARBA00022475"/>
    </source>
</evidence>
<feature type="transmembrane region" description="Helical" evidence="18">
    <location>
        <begin position="248"/>
        <end position="269"/>
    </location>
</feature>
<dbReference type="KEGG" id="loc:102692498"/>
<evidence type="ECO:0000259" key="19">
    <source>
        <dbReference type="PROSITE" id="PS50262"/>
    </source>
</evidence>
<dbReference type="AlphaFoldDB" id="W5NMT0"/>
<keyword evidence="12" id="KW-0325">Glycoprotein</keyword>
<evidence type="ECO:0000256" key="18">
    <source>
        <dbReference type="SAM" id="Phobius"/>
    </source>
</evidence>
<comment type="function">
    <text evidence="14">Receptor for interleukin-8 which is a powerful neutrophil chemotactic factor. Binding of IL-8 to the receptor causes activation of neutrophils. This response is mediated via a G-protein that activates a phosphatidylinositol-calcium second messenger system. Binds to IL-8 with high affinity. Also binds with high affinity to CXCL3, GRO/MGSA and NAP-2.</text>
</comment>
<protein>
    <recommendedName>
        <fullName evidence="2">C-X-C chemokine receptor type 2</fullName>
    </recommendedName>
    <alternativeName>
        <fullName evidence="15">High affinity interleukin-8 receptor B</fullName>
    </alternativeName>
</protein>
<evidence type="ECO:0000256" key="7">
    <source>
        <dbReference type="ARBA" id="ARBA00022989"/>
    </source>
</evidence>
<evidence type="ECO:0000256" key="1">
    <source>
        <dbReference type="ARBA" id="ARBA00004651"/>
    </source>
</evidence>
<dbReference type="InterPro" id="IPR000174">
    <property type="entry name" value="Chemokine_CXCR_1/2"/>
</dbReference>
<dbReference type="HOGENOM" id="CLU_009579_8_3_1"/>
<keyword evidence="13 17" id="KW-0807">Transducer</keyword>
<dbReference type="InParanoid" id="W5NMT0"/>
<dbReference type="GO" id="GO:0002523">
    <property type="term" value="P:leukocyte migration involved in inflammatory response"/>
    <property type="evidence" value="ECO:0007669"/>
    <property type="project" value="Ensembl"/>
</dbReference>
<keyword evidence="5" id="KW-0597">Phosphoprotein</keyword>
<dbReference type="CTD" id="3579"/>
<dbReference type="GO" id="GO:0030593">
    <property type="term" value="P:neutrophil chemotaxis"/>
    <property type="evidence" value="ECO:0000318"/>
    <property type="project" value="GO_Central"/>
</dbReference>
<dbReference type="PRINTS" id="PR00427">
    <property type="entry name" value="INTRLEUKIN8R"/>
</dbReference>
<evidence type="ECO:0000256" key="6">
    <source>
        <dbReference type="ARBA" id="ARBA00022692"/>
    </source>
</evidence>
<dbReference type="PANTHER" id="PTHR10489">
    <property type="entry name" value="CELL ADHESION MOLECULE"/>
    <property type="match status" value="1"/>
</dbReference>
<evidence type="ECO:0000256" key="15">
    <source>
        <dbReference type="ARBA" id="ARBA00033468"/>
    </source>
</evidence>
<keyword evidence="21" id="KW-1185">Reference proteome</keyword>
<keyword evidence="11 17" id="KW-0675">Receptor</keyword>
<dbReference type="Bgee" id="ENSLOCG00000017836">
    <property type="expression patterns" value="Expressed in mesonephros and 7 other cell types or tissues"/>
</dbReference>
<feature type="transmembrane region" description="Helical" evidence="18">
    <location>
        <begin position="44"/>
        <end position="68"/>
    </location>
</feature>
<dbReference type="InterPro" id="IPR000276">
    <property type="entry name" value="GPCR_Rhodpsn"/>
</dbReference>
<comment type="similarity">
    <text evidence="17">Belongs to the G-protein coupled receptor 1 family.</text>
</comment>
<dbReference type="eggNOG" id="KOG3656">
    <property type="taxonomic scope" value="Eukaryota"/>
</dbReference>
<keyword evidence="6 17" id="KW-0812">Transmembrane</keyword>
<dbReference type="GO" id="GO:0009897">
    <property type="term" value="C:external side of plasma membrane"/>
    <property type="evidence" value="ECO:0000318"/>
    <property type="project" value="GO_Central"/>
</dbReference>
<dbReference type="PANTHER" id="PTHR10489:SF689">
    <property type="entry name" value="C-X-C CHEMOKINE RECEPTOR TYPE 2"/>
    <property type="match status" value="1"/>
</dbReference>
<dbReference type="Ensembl" id="ENSLOCT00000021978.1">
    <property type="protein sequence ID" value="ENSLOCP00000021939.1"/>
    <property type="gene ID" value="ENSLOCG00000017836.1"/>
</dbReference>
<comment type="subunit">
    <text evidence="16">Interacts with IL8. Interacts with GNAI2.</text>
</comment>
<keyword evidence="9 18" id="KW-0472">Membrane</keyword>
<dbReference type="GO" id="GO:0090594">
    <property type="term" value="P:inflammatory response to wounding"/>
    <property type="evidence" value="ECO:0007669"/>
    <property type="project" value="Ensembl"/>
</dbReference>
<proteinExistence type="inferred from homology"/>
<dbReference type="EMBL" id="AHAT01016313">
    <property type="status" value="NOT_ANNOTATED_CDS"/>
    <property type="molecule type" value="Genomic_DNA"/>
</dbReference>
<dbReference type="GeneTree" id="ENSGT01050000244848"/>
<keyword evidence="10" id="KW-1015">Disulfide bond</keyword>
<dbReference type="GO" id="GO:0042119">
    <property type="term" value="P:neutrophil activation"/>
    <property type="evidence" value="ECO:0007669"/>
    <property type="project" value="Ensembl"/>
</dbReference>
<reference evidence="20" key="3">
    <citation type="submission" date="2025-09" db="UniProtKB">
        <authorList>
            <consortium name="Ensembl"/>
        </authorList>
    </citation>
    <scope>IDENTIFICATION</scope>
</reference>
<reference evidence="21" key="1">
    <citation type="submission" date="2011-12" db="EMBL/GenBank/DDBJ databases">
        <title>The Draft Genome of Lepisosteus oculatus.</title>
        <authorList>
            <consortium name="The Broad Institute Genome Assembly &amp; Analysis Group"/>
            <consortium name="Computational R&amp;D Group"/>
            <consortium name="and Sequencing Platform"/>
            <person name="Di Palma F."/>
            <person name="Alfoldi J."/>
            <person name="Johnson J."/>
            <person name="Berlin A."/>
            <person name="Gnerre S."/>
            <person name="Jaffe D."/>
            <person name="MacCallum I."/>
            <person name="Young S."/>
            <person name="Walker B.J."/>
            <person name="Lander E.S."/>
            <person name="Lindblad-Toh K."/>
        </authorList>
    </citation>
    <scope>NUCLEOTIDE SEQUENCE [LARGE SCALE GENOMIC DNA]</scope>
</reference>
<keyword evidence="3" id="KW-1003">Cell membrane</keyword>
<dbReference type="SUPFAM" id="SSF81321">
    <property type="entry name" value="Family A G protein-coupled receptor-like"/>
    <property type="match status" value="1"/>
</dbReference>
<organism evidence="20 21">
    <name type="scientific">Lepisosteus oculatus</name>
    <name type="common">Spotted gar</name>
    <dbReference type="NCBI Taxonomy" id="7918"/>
    <lineage>
        <taxon>Eukaryota</taxon>
        <taxon>Metazoa</taxon>
        <taxon>Chordata</taxon>
        <taxon>Craniata</taxon>
        <taxon>Vertebrata</taxon>
        <taxon>Euteleostomi</taxon>
        <taxon>Actinopterygii</taxon>
        <taxon>Neopterygii</taxon>
        <taxon>Holostei</taxon>
        <taxon>Semionotiformes</taxon>
        <taxon>Lepisosteidae</taxon>
        <taxon>Lepisosteus</taxon>
    </lineage>
</organism>
<dbReference type="PROSITE" id="PS50262">
    <property type="entry name" value="G_PROTEIN_RECEP_F1_2"/>
    <property type="match status" value="1"/>
</dbReference>
<dbReference type="GO" id="GO:0016493">
    <property type="term" value="F:C-C chemokine receptor activity"/>
    <property type="evidence" value="ECO:0000318"/>
    <property type="project" value="GO_Central"/>
</dbReference>
<evidence type="ECO:0000256" key="14">
    <source>
        <dbReference type="ARBA" id="ARBA00025505"/>
    </source>
</evidence>
<dbReference type="GO" id="GO:0016494">
    <property type="term" value="F:C-X-C chemokine receptor activity"/>
    <property type="evidence" value="ECO:0007669"/>
    <property type="project" value="InterPro"/>
</dbReference>
<name>W5NMT0_LEPOC</name>
<dbReference type="GO" id="GO:0007204">
    <property type="term" value="P:positive regulation of cytosolic calcium ion concentration"/>
    <property type="evidence" value="ECO:0000318"/>
    <property type="project" value="GO_Central"/>
</dbReference>
<dbReference type="GO" id="GO:0019722">
    <property type="term" value="P:calcium-mediated signaling"/>
    <property type="evidence" value="ECO:0000318"/>
    <property type="project" value="GO_Central"/>
</dbReference>
<evidence type="ECO:0000256" key="10">
    <source>
        <dbReference type="ARBA" id="ARBA00023157"/>
    </source>
</evidence>
<feature type="transmembrane region" description="Helical" evidence="18">
    <location>
        <begin position="209"/>
        <end position="227"/>
    </location>
</feature>
<dbReference type="PRINTS" id="PR00237">
    <property type="entry name" value="GPCRRHODOPSN"/>
</dbReference>
<evidence type="ECO:0000313" key="21">
    <source>
        <dbReference type="Proteomes" id="UP000018468"/>
    </source>
</evidence>
<feature type="transmembrane region" description="Helical" evidence="18">
    <location>
        <begin position="80"/>
        <end position="104"/>
    </location>
</feature>